<dbReference type="Pfam" id="PF13399">
    <property type="entry name" value="LytR_C"/>
    <property type="match status" value="1"/>
</dbReference>
<dbReference type="Gene3D" id="3.30.70.2390">
    <property type="match status" value="1"/>
</dbReference>
<keyword evidence="3" id="KW-0472">Membrane</keyword>
<dbReference type="AlphaFoldDB" id="A0A7G1KNF1"/>
<evidence type="ECO:0000259" key="5">
    <source>
        <dbReference type="Pfam" id="PF13399"/>
    </source>
</evidence>
<evidence type="ECO:0000256" key="1">
    <source>
        <dbReference type="ARBA" id="ARBA00006068"/>
    </source>
</evidence>
<feature type="transmembrane region" description="Helical" evidence="3">
    <location>
        <begin position="189"/>
        <end position="211"/>
    </location>
</feature>
<feature type="domain" description="Cell envelope-related transcriptional attenuator" evidence="4">
    <location>
        <begin position="276"/>
        <end position="449"/>
    </location>
</feature>
<feature type="compositionally biased region" description="Low complexity" evidence="2">
    <location>
        <begin position="638"/>
        <end position="670"/>
    </location>
</feature>
<dbReference type="InterPro" id="IPR027381">
    <property type="entry name" value="LytR/CpsA/Psr_C"/>
</dbReference>
<evidence type="ECO:0000313" key="6">
    <source>
        <dbReference type="EMBL" id="BCK55743.1"/>
    </source>
</evidence>
<dbReference type="KEGG" id="nwl:NWFMUON74_35150"/>
<dbReference type="Gene3D" id="3.40.630.190">
    <property type="entry name" value="LCP protein"/>
    <property type="match status" value="1"/>
</dbReference>
<proteinExistence type="inferred from homology"/>
<evidence type="ECO:0000256" key="3">
    <source>
        <dbReference type="SAM" id="Phobius"/>
    </source>
</evidence>
<comment type="similarity">
    <text evidence="1">Belongs to the LytR/CpsA/Psr (LCP) family.</text>
</comment>
<reference evidence="6 7" key="1">
    <citation type="submission" date="2020-08" db="EMBL/GenBank/DDBJ databases">
        <title>Genome Sequencing of Nocardia wallacei strain FMUON74 and assembly.</title>
        <authorList>
            <person name="Toyokawa M."/>
            <person name="Uesaka K."/>
        </authorList>
    </citation>
    <scope>NUCLEOTIDE SEQUENCE [LARGE SCALE GENOMIC DNA]</scope>
    <source>
        <strain evidence="6 7">FMUON74</strain>
    </source>
</reference>
<dbReference type="PANTHER" id="PTHR33392:SF6">
    <property type="entry name" value="POLYISOPRENYL-TEICHOIC ACID--PEPTIDOGLYCAN TEICHOIC ACID TRANSFERASE TAGU"/>
    <property type="match status" value="1"/>
</dbReference>
<sequence>MNDETEPIPVVPDPRAGGRHARPARPESPAAPDRSGQSSGRTRREPPPGRSSNRRTPATDPARNPAEAGRPARAGGSRPSGSTGATRRVSGTRAEGPGDPGTGATRRVGAARKDDRGAETGATRRASRSRKTVAAEEDSAAGRHTRTGAAAAVDLADQPTEQYAPATPNRRTRRARQRRPGKAERAARIAGRLVAAVTAVVVVSGTGFAYYTERSLDRGFTRSSVISAEDAAALDGDMNILLIGLDTRKDQNGNDLPKDILDQLHAGDGTEGGYNANSLILVHIPKDLKKVTAFSIPRDDYVAVNGIPGYDHAKIKEAYGLKKAYAEQKLENQGVKDKIELEHKGREAGRESIVQTVKQLTGVPINRFAEVSLVGFYHIANILGGVDVCLNQPVNDEYYSGAVFPAGPQHLDAANALAFVRQRHELQNGDLDRTHRQQAFLTSVAKQLKDSGTLTNVGKLQQLISAAQEDIVLSEGWNLLDFAQTLGKAGSIPIEFQTLPVKAYQTVDGQEVNIIDPALIKKTVRAAFGVQAPSPAEPRTTPTSTVDVVNSGGPDGMARKVSTALSDKGFPQGQVGNAAAYTDGSSSVVYYGAGADADATQAADMLGGLPTAPSKSVQSGHVKIVVGADFSMPEELTSGETSTGTGTSSGYGSTTAGSSATSALGATATGDPAPDSGKPVTTSIGSDIPCVN</sequence>
<organism evidence="6 7">
    <name type="scientific">Nocardia wallacei</name>
    <dbReference type="NCBI Taxonomy" id="480035"/>
    <lineage>
        <taxon>Bacteria</taxon>
        <taxon>Bacillati</taxon>
        <taxon>Actinomycetota</taxon>
        <taxon>Actinomycetes</taxon>
        <taxon>Mycobacteriales</taxon>
        <taxon>Nocardiaceae</taxon>
        <taxon>Nocardia</taxon>
    </lineage>
</organism>
<feature type="region of interest" description="Disordered" evidence="2">
    <location>
        <begin position="634"/>
        <end position="692"/>
    </location>
</feature>
<feature type="domain" description="LytR/CpsA/Psr regulator C-terminal" evidence="5">
    <location>
        <begin position="545"/>
        <end position="630"/>
    </location>
</feature>
<protein>
    <recommendedName>
        <fullName evidence="8">LytR family transcriptional regulator</fullName>
    </recommendedName>
</protein>
<dbReference type="InterPro" id="IPR004474">
    <property type="entry name" value="LytR_CpsA_psr"/>
</dbReference>
<dbReference type="EMBL" id="AP023396">
    <property type="protein sequence ID" value="BCK55743.1"/>
    <property type="molecule type" value="Genomic_DNA"/>
</dbReference>
<gene>
    <name evidence="6" type="ORF">NWFMUON74_35150</name>
</gene>
<keyword evidence="3" id="KW-0812">Transmembrane</keyword>
<feature type="compositionally biased region" description="Basic residues" evidence="2">
    <location>
        <begin position="170"/>
        <end position="180"/>
    </location>
</feature>
<dbReference type="InterPro" id="IPR050922">
    <property type="entry name" value="LytR/CpsA/Psr_CW_biosynth"/>
</dbReference>
<evidence type="ECO:0000256" key="2">
    <source>
        <dbReference type="SAM" id="MobiDB-lite"/>
    </source>
</evidence>
<feature type="region of interest" description="Disordered" evidence="2">
    <location>
        <begin position="532"/>
        <end position="553"/>
    </location>
</feature>
<dbReference type="Pfam" id="PF03816">
    <property type="entry name" value="LytR_cpsA_psr"/>
    <property type="match status" value="1"/>
</dbReference>
<evidence type="ECO:0000313" key="7">
    <source>
        <dbReference type="Proteomes" id="UP000516173"/>
    </source>
</evidence>
<dbReference type="NCBIfam" id="TIGR00350">
    <property type="entry name" value="lytR_cpsA_psr"/>
    <property type="match status" value="1"/>
</dbReference>
<dbReference type="Proteomes" id="UP000516173">
    <property type="component" value="Chromosome"/>
</dbReference>
<evidence type="ECO:0008006" key="8">
    <source>
        <dbReference type="Google" id="ProtNLM"/>
    </source>
</evidence>
<evidence type="ECO:0000259" key="4">
    <source>
        <dbReference type="Pfam" id="PF03816"/>
    </source>
</evidence>
<name>A0A7G1KNF1_9NOCA</name>
<feature type="region of interest" description="Disordered" evidence="2">
    <location>
        <begin position="1"/>
        <end position="184"/>
    </location>
</feature>
<dbReference type="PANTHER" id="PTHR33392">
    <property type="entry name" value="POLYISOPRENYL-TEICHOIC ACID--PEPTIDOGLYCAN TEICHOIC ACID TRANSFERASE TAGU"/>
    <property type="match status" value="1"/>
</dbReference>
<accession>A0A7G1KNF1</accession>
<keyword evidence="7" id="KW-1185">Reference proteome</keyword>
<keyword evidence="3" id="KW-1133">Transmembrane helix</keyword>
<feature type="compositionally biased region" description="Low complexity" evidence="2">
    <location>
        <begin position="61"/>
        <end position="88"/>
    </location>
</feature>